<reference evidence="5" key="1">
    <citation type="submission" date="2016-10" db="EMBL/GenBank/DDBJ databases">
        <authorList>
            <person name="Varghese N."/>
            <person name="Submissions S."/>
        </authorList>
    </citation>
    <scope>NUCLEOTIDE SEQUENCE [LARGE SCALE GENOMIC DNA]</scope>
    <source>
        <strain evidence="5">DSM 23445</strain>
    </source>
</reference>
<dbReference type="PROSITE" id="PS01173">
    <property type="entry name" value="LIPASE_GDXG_HIS"/>
    <property type="match status" value="1"/>
</dbReference>
<feature type="domain" description="BD-FAE-like" evidence="3">
    <location>
        <begin position="42"/>
        <end position="193"/>
    </location>
</feature>
<dbReference type="SUPFAM" id="SSF53474">
    <property type="entry name" value="alpha/beta-Hydrolases"/>
    <property type="match status" value="1"/>
</dbReference>
<accession>A0A1I7E7Y0</accession>
<dbReference type="STRING" id="305507.SAMN04489724_0216"/>
<dbReference type="AlphaFoldDB" id="A0A1I7E7Y0"/>
<evidence type="ECO:0000256" key="2">
    <source>
        <dbReference type="ARBA" id="ARBA00022801"/>
    </source>
</evidence>
<dbReference type="InterPro" id="IPR049492">
    <property type="entry name" value="BD-FAE-like_dom"/>
</dbReference>
<dbReference type="InterPro" id="IPR002168">
    <property type="entry name" value="Lipase_GDXG_HIS_AS"/>
</dbReference>
<dbReference type="InterPro" id="IPR050300">
    <property type="entry name" value="GDXG_lipolytic_enzyme"/>
</dbReference>
<comment type="similarity">
    <text evidence="1">Belongs to the 'GDXG' lipolytic enzyme family.</text>
</comment>
<gene>
    <name evidence="4" type="ORF">SAMN04489724_0216</name>
</gene>
<evidence type="ECO:0000259" key="3">
    <source>
        <dbReference type="Pfam" id="PF20434"/>
    </source>
</evidence>
<dbReference type="EMBL" id="FPBF01000012">
    <property type="protein sequence ID" value="SFU20019.1"/>
    <property type="molecule type" value="Genomic_DNA"/>
</dbReference>
<protein>
    <submittedName>
        <fullName evidence="4">Alpha/beta hydrolase family protein</fullName>
    </submittedName>
</protein>
<evidence type="ECO:0000256" key="1">
    <source>
        <dbReference type="ARBA" id="ARBA00010515"/>
    </source>
</evidence>
<dbReference type="InterPro" id="IPR029058">
    <property type="entry name" value="AB_hydrolase_fold"/>
</dbReference>
<keyword evidence="2 4" id="KW-0378">Hydrolase</keyword>
<dbReference type="GO" id="GO:0016787">
    <property type="term" value="F:hydrolase activity"/>
    <property type="evidence" value="ECO:0007669"/>
    <property type="project" value="UniProtKB-KW"/>
</dbReference>
<organism evidence="4 5">
    <name type="scientific">Algoriphagus locisalis</name>
    <dbReference type="NCBI Taxonomy" id="305507"/>
    <lineage>
        <taxon>Bacteria</taxon>
        <taxon>Pseudomonadati</taxon>
        <taxon>Bacteroidota</taxon>
        <taxon>Cytophagia</taxon>
        <taxon>Cytophagales</taxon>
        <taxon>Cyclobacteriaceae</taxon>
        <taxon>Algoriphagus</taxon>
    </lineage>
</organism>
<dbReference type="PANTHER" id="PTHR48081">
    <property type="entry name" value="AB HYDROLASE SUPERFAMILY PROTEIN C4A8.06C"/>
    <property type="match status" value="1"/>
</dbReference>
<dbReference type="Proteomes" id="UP000199673">
    <property type="component" value="Unassembled WGS sequence"/>
</dbReference>
<dbReference type="OrthoDB" id="9815425at2"/>
<proteinExistence type="inferred from homology"/>
<dbReference type="Pfam" id="PF20434">
    <property type="entry name" value="BD-FAE"/>
    <property type="match status" value="1"/>
</dbReference>
<keyword evidence="5" id="KW-1185">Reference proteome</keyword>
<evidence type="ECO:0000313" key="4">
    <source>
        <dbReference type="EMBL" id="SFU20019.1"/>
    </source>
</evidence>
<name>A0A1I7E7Y0_9BACT</name>
<sequence length="295" mass="32603">MKTSKIFTILSLIVFSNTYTLLSAQEFQTLTYYEDDSLKLELDLFLPESETNAAIPLVIYVHGGGFSTGNRTGGHDLGRFLKEQNVAVASISYTLYMKDKNFSCDGQLPEKIKAIQLAANQIWLSTEFFLNNHDKFTIDREKIFVAGSSAGAEAALHAAFWDREMMNLYENSLPEKFKYAGVISGAGAIMDLNLITAGSLVPVMMFHGDSDPTVPYATAAHHYCPTNASGWLMLFGSKSIYDHILSLDGAASLLTYVGGTHSVAGAHFYRNQKPVYDFIKQVIAGDVFQNQQVKF</sequence>
<dbReference type="RefSeq" id="WP_091698308.1">
    <property type="nucleotide sequence ID" value="NZ_FPBF01000012.1"/>
</dbReference>
<dbReference type="Gene3D" id="3.40.50.1820">
    <property type="entry name" value="alpha/beta hydrolase"/>
    <property type="match status" value="1"/>
</dbReference>
<evidence type="ECO:0000313" key="5">
    <source>
        <dbReference type="Proteomes" id="UP000199673"/>
    </source>
</evidence>